<keyword evidence="3" id="KW-1185">Reference proteome</keyword>
<name>A0ABD0KIA2_9CAEN</name>
<proteinExistence type="predicted"/>
<evidence type="ECO:0000256" key="1">
    <source>
        <dbReference type="SAM" id="Phobius"/>
    </source>
</evidence>
<comment type="caution">
    <text evidence="2">The sequence shown here is derived from an EMBL/GenBank/DDBJ whole genome shotgun (WGS) entry which is preliminary data.</text>
</comment>
<reference evidence="2 3" key="1">
    <citation type="journal article" date="2023" name="Sci. Data">
        <title>Genome assembly of the Korean intertidal mud-creeper Batillaria attramentaria.</title>
        <authorList>
            <person name="Patra A.K."/>
            <person name="Ho P.T."/>
            <person name="Jun S."/>
            <person name="Lee S.J."/>
            <person name="Kim Y."/>
            <person name="Won Y.J."/>
        </authorList>
    </citation>
    <scope>NUCLEOTIDE SEQUENCE [LARGE SCALE GENOMIC DNA]</scope>
    <source>
        <strain evidence="2">Wonlab-2016</strain>
    </source>
</reference>
<sequence>MRAGYQVTWHSGGLYAYTTYLFIIPALNVSIFTVTNGPGTRNSSNTHRQLFYYTADLLMGEEPWVNLSTACEFPAPWSPLPTPPPQNEITVPGGFDHPEFFVGDYGNRLFGDVKVRPNGTDGLMATYNRLAGPLFRTEVETVLMLEVLGHLQFLSAGVNATNYMNFTFAKPSGDGKYQELSIRASDFGETELISFKRGVKFSDPADDSSGCGQKTNSLLCVLLVLILRSFF</sequence>
<feature type="transmembrane region" description="Helical" evidence="1">
    <location>
        <begin position="14"/>
        <end position="34"/>
    </location>
</feature>
<protein>
    <submittedName>
        <fullName evidence="2">Uncharacterized protein</fullName>
    </submittedName>
</protein>
<keyword evidence="1" id="KW-0812">Transmembrane</keyword>
<evidence type="ECO:0000313" key="2">
    <source>
        <dbReference type="EMBL" id="KAK7486953.1"/>
    </source>
</evidence>
<dbReference type="Proteomes" id="UP001519460">
    <property type="component" value="Unassembled WGS sequence"/>
</dbReference>
<organism evidence="2 3">
    <name type="scientific">Batillaria attramentaria</name>
    <dbReference type="NCBI Taxonomy" id="370345"/>
    <lineage>
        <taxon>Eukaryota</taxon>
        <taxon>Metazoa</taxon>
        <taxon>Spiralia</taxon>
        <taxon>Lophotrochozoa</taxon>
        <taxon>Mollusca</taxon>
        <taxon>Gastropoda</taxon>
        <taxon>Caenogastropoda</taxon>
        <taxon>Sorbeoconcha</taxon>
        <taxon>Cerithioidea</taxon>
        <taxon>Batillariidae</taxon>
        <taxon>Batillaria</taxon>
    </lineage>
</organism>
<evidence type="ECO:0000313" key="3">
    <source>
        <dbReference type="Proteomes" id="UP001519460"/>
    </source>
</evidence>
<keyword evidence="1" id="KW-0472">Membrane</keyword>
<accession>A0ABD0KIA2</accession>
<gene>
    <name evidence="2" type="ORF">BaRGS_00021769</name>
</gene>
<dbReference type="AlphaFoldDB" id="A0ABD0KIA2"/>
<keyword evidence="1" id="KW-1133">Transmembrane helix</keyword>
<dbReference type="EMBL" id="JACVVK020000171">
    <property type="protein sequence ID" value="KAK7486953.1"/>
    <property type="molecule type" value="Genomic_DNA"/>
</dbReference>